<dbReference type="AlphaFoldDB" id="A0A0L0T622"/>
<name>A0A0L0T622_ALLM3</name>
<dbReference type="VEuPathDB" id="FungiDB:AMAG_20152"/>
<keyword evidence="3" id="KW-1185">Reference proteome</keyword>
<proteinExistence type="predicted"/>
<feature type="region of interest" description="Disordered" evidence="1">
    <location>
        <begin position="1"/>
        <end position="66"/>
    </location>
</feature>
<evidence type="ECO:0000313" key="3">
    <source>
        <dbReference type="Proteomes" id="UP000054350"/>
    </source>
</evidence>
<dbReference type="EMBL" id="GG745363">
    <property type="protein sequence ID" value="KNE69979.1"/>
    <property type="molecule type" value="Genomic_DNA"/>
</dbReference>
<feature type="compositionally biased region" description="Acidic residues" evidence="1">
    <location>
        <begin position="50"/>
        <end position="63"/>
    </location>
</feature>
<evidence type="ECO:0000256" key="1">
    <source>
        <dbReference type="SAM" id="MobiDB-lite"/>
    </source>
</evidence>
<sequence>MANAAPALPPVALLDGGDDPAAQHRQLAAELQEAASSLADAGAHRPPLGLDEDDDDGEDDDETVLGASMPRVKVVVALVFPGLLDAHGAVLAKAQVVAQ</sequence>
<protein>
    <submittedName>
        <fullName evidence="2">Uncharacterized protein</fullName>
    </submittedName>
</protein>
<organism evidence="2 3">
    <name type="scientific">Allomyces macrogynus (strain ATCC 38327)</name>
    <name type="common">Allomyces javanicus var. macrogynus</name>
    <dbReference type="NCBI Taxonomy" id="578462"/>
    <lineage>
        <taxon>Eukaryota</taxon>
        <taxon>Fungi</taxon>
        <taxon>Fungi incertae sedis</taxon>
        <taxon>Blastocladiomycota</taxon>
        <taxon>Blastocladiomycetes</taxon>
        <taxon>Blastocladiales</taxon>
        <taxon>Blastocladiaceae</taxon>
        <taxon>Allomyces</taxon>
    </lineage>
</organism>
<evidence type="ECO:0000313" key="2">
    <source>
        <dbReference type="EMBL" id="KNE69979.1"/>
    </source>
</evidence>
<reference evidence="2 3" key="1">
    <citation type="submission" date="2009-11" db="EMBL/GenBank/DDBJ databases">
        <title>Annotation of Allomyces macrogynus ATCC 38327.</title>
        <authorList>
            <consortium name="The Broad Institute Genome Sequencing Platform"/>
            <person name="Russ C."/>
            <person name="Cuomo C."/>
            <person name="Burger G."/>
            <person name="Gray M.W."/>
            <person name="Holland P.W.H."/>
            <person name="King N."/>
            <person name="Lang F.B.F."/>
            <person name="Roger A.J."/>
            <person name="Ruiz-Trillo I."/>
            <person name="Young S.K."/>
            <person name="Zeng Q."/>
            <person name="Gargeya S."/>
            <person name="Fitzgerald M."/>
            <person name="Haas B."/>
            <person name="Abouelleil A."/>
            <person name="Alvarado L."/>
            <person name="Arachchi H.M."/>
            <person name="Berlin A."/>
            <person name="Chapman S.B."/>
            <person name="Gearin G."/>
            <person name="Goldberg J."/>
            <person name="Griggs A."/>
            <person name="Gujja S."/>
            <person name="Hansen M."/>
            <person name="Heiman D."/>
            <person name="Howarth C."/>
            <person name="Larimer J."/>
            <person name="Lui A."/>
            <person name="MacDonald P.J.P."/>
            <person name="McCowen C."/>
            <person name="Montmayeur A."/>
            <person name="Murphy C."/>
            <person name="Neiman D."/>
            <person name="Pearson M."/>
            <person name="Priest M."/>
            <person name="Roberts A."/>
            <person name="Saif S."/>
            <person name="Shea T."/>
            <person name="Sisk P."/>
            <person name="Stolte C."/>
            <person name="Sykes S."/>
            <person name="Wortman J."/>
            <person name="Nusbaum C."/>
            <person name="Birren B."/>
        </authorList>
    </citation>
    <scope>NUCLEOTIDE SEQUENCE [LARGE SCALE GENOMIC DNA]</scope>
    <source>
        <strain evidence="2 3">ATCC 38327</strain>
    </source>
</reference>
<accession>A0A0L0T622</accession>
<gene>
    <name evidence="2" type="ORF">AMAG_20152</name>
</gene>
<dbReference type="Proteomes" id="UP000054350">
    <property type="component" value="Unassembled WGS sequence"/>
</dbReference>
<feature type="compositionally biased region" description="Low complexity" evidence="1">
    <location>
        <begin position="23"/>
        <end position="41"/>
    </location>
</feature>
<reference evidence="3" key="2">
    <citation type="submission" date="2009-11" db="EMBL/GenBank/DDBJ databases">
        <title>The Genome Sequence of Allomyces macrogynus strain ATCC 38327.</title>
        <authorList>
            <consortium name="The Broad Institute Genome Sequencing Platform"/>
            <person name="Russ C."/>
            <person name="Cuomo C."/>
            <person name="Shea T."/>
            <person name="Young S.K."/>
            <person name="Zeng Q."/>
            <person name="Koehrsen M."/>
            <person name="Haas B."/>
            <person name="Borodovsky M."/>
            <person name="Guigo R."/>
            <person name="Alvarado L."/>
            <person name="Berlin A."/>
            <person name="Borenstein D."/>
            <person name="Chen Z."/>
            <person name="Engels R."/>
            <person name="Freedman E."/>
            <person name="Gellesch M."/>
            <person name="Goldberg J."/>
            <person name="Griggs A."/>
            <person name="Gujja S."/>
            <person name="Heiman D."/>
            <person name="Hepburn T."/>
            <person name="Howarth C."/>
            <person name="Jen D."/>
            <person name="Larson L."/>
            <person name="Lewis B."/>
            <person name="Mehta T."/>
            <person name="Park D."/>
            <person name="Pearson M."/>
            <person name="Roberts A."/>
            <person name="Saif S."/>
            <person name="Shenoy N."/>
            <person name="Sisk P."/>
            <person name="Stolte C."/>
            <person name="Sykes S."/>
            <person name="Walk T."/>
            <person name="White J."/>
            <person name="Yandava C."/>
            <person name="Burger G."/>
            <person name="Gray M.W."/>
            <person name="Holland P.W.H."/>
            <person name="King N."/>
            <person name="Lang F.B.F."/>
            <person name="Roger A.J."/>
            <person name="Ruiz-Trillo I."/>
            <person name="Lander E."/>
            <person name="Nusbaum C."/>
        </authorList>
    </citation>
    <scope>NUCLEOTIDE SEQUENCE [LARGE SCALE GENOMIC DNA]</scope>
    <source>
        <strain evidence="3">ATCC 38327</strain>
    </source>
</reference>
<feature type="compositionally biased region" description="Low complexity" evidence="1">
    <location>
        <begin position="1"/>
        <end position="14"/>
    </location>
</feature>